<dbReference type="Proteomes" id="UP000011713">
    <property type="component" value="Unassembled WGS sequence"/>
</dbReference>
<reference evidence="3" key="1">
    <citation type="journal article" date="2010" name="Science">
        <title>Signatures of adaptation to obligate biotrophy in the Hyaloperonospora arabidopsidis genome.</title>
        <authorList>
            <person name="Baxter L."/>
            <person name="Tripathy S."/>
            <person name="Ishaque N."/>
            <person name="Boot N."/>
            <person name="Cabral A."/>
            <person name="Kemen E."/>
            <person name="Thines M."/>
            <person name="Ah-Fong A."/>
            <person name="Anderson R."/>
            <person name="Badejoko W."/>
            <person name="Bittner-Eddy P."/>
            <person name="Boore J.L."/>
            <person name="Chibucos M.C."/>
            <person name="Coates M."/>
            <person name="Dehal P."/>
            <person name="Delehaunty K."/>
            <person name="Dong S."/>
            <person name="Downton P."/>
            <person name="Dumas B."/>
            <person name="Fabro G."/>
            <person name="Fronick C."/>
            <person name="Fuerstenberg S.I."/>
            <person name="Fulton L."/>
            <person name="Gaulin E."/>
            <person name="Govers F."/>
            <person name="Hughes L."/>
            <person name="Humphray S."/>
            <person name="Jiang R.H."/>
            <person name="Judelson H."/>
            <person name="Kamoun S."/>
            <person name="Kyung K."/>
            <person name="Meijer H."/>
            <person name="Minx P."/>
            <person name="Morris P."/>
            <person name="Nelson J."/>
            <person name="Phuntumart V."/>
            <person name="Qutob D."/>
            <person name="Rehmany A."/>
            <person name="Rougon-Cardoso A."/>
            <person name="Ryden P."/>
            <person name="Torto-Alalibo T."/>
            <person name="Studholme D."/>
            <person name="Wang Y."/>
            <person name="Win J."/>
            <person name="Wood J."/>
            <person name="Clifton S.W."/>
            <person name="Rogers J."/>
            <person name="Van den Ackerveken G."/>
            <person name="Jones J.D."/>
            <person name="McDowell J.M."/>
            <person name="Beynon J."/>
            <person name="Tyler B.M."/>
        </authorList>
    </citation>
    <scope>NUCLEOTIDE SEQUENCE [LARGE SCALE GENOMIC DNA]</scope>
    <source>
        <strain evidence="3">Emoy2</strain>
    </source>
</reference>
<evidence type="ECO:0000313" key="3">
    <source>
        <dbReference type="Proteomes" id="UP000011713"/>
    </source>
</evidence>
<dbReference type="VEuPathDB" id="FungiDB:HpaG810218"/>
<dbReference type="InParanoid" id="M4BUN0"/>
<evidence type="ECO:0000256" key="1">
    <source>
        <dbReference type="SAM" id="MobiDB-lite"/>
    </source>
</evidence>
<dbReference type="eggNOG" id="KOG0017">
    <property type="taxonomic scope" value="Eukaryota"/>
</dbReference>
<dbReference type="STRING" id="559515.M4BUN0"/>
<keyword evidence="3" id="KW-1185">Reference proteome</keyword>
<protein>
    <recommendedName>
        <fullName evidence="4">CCHC-type domain-containing protein</fullName>
    </recommendedName>
</protein>
<feature type="region of interest" description="Disordered" evidence="1">
    <location>
        <begin position="291"/>
        <end position="322"/>
    </location>
</feature>
<name>M4BUN0_HYAAE</name>
<reference evidence="2" key="2">
    <citation type="submission" date="2015-06" db="UniProtKB">
        <authorList>
            <consortium name="EnsemblProtists"/>
        </authorList>
    </citation>
    <scope>IDENTIFICATION</scope>
    <source>
        <strain evidence="2">Emoy2</strain>
    </source>
</reference>
<organism evidence="2 3">
    <name type="scientific">Hyaloperonospora arabidopsidis (strain Emoy2)</name>
    <name type="common">Downy mildew agent</name>
    <name type="synonym">Peronospora arabidopsidis</name>
    <dbReference type="NCBI Taxonomy" id="559515"/>
    <lineage>
        <taxon>Eukaryota</taxon>
        <taxon>Sar</taxon>
        <taxon>Stramenopiles</taxon>
        <taxon>Oomycota</taxon>
        <taxon>Peronosporomycetes</taxon>
        <taxon>Peronosporales</taxon>
        <taxon>Peronosporaceae</taxon>
        <taxon>Hyaloperonospora</taxon>
    </lineage>
</organism>
<dbReference type="AlphaFoldDB" id="M4BUN0"/>
<dbReference type="EMBL" id="JH597949">
    <property type="status" value="NOT_ANNOTATED_CDS"/>
    <property type="molecule type" value="Genomic_DNA"/>
</dbReference>
<evidence type="ECO:0000313" key="2">
    <source>
        <dbReference type="EnsemblProtists" id="HpaP810218"/>
    </source>
</evidence>
<sequence>MSDSSYFNAPDLILEHATFPHLTGVEWDALNRLAAISGEAFVVSLMRSATPDEQRLSIHDFMARELAESNRRGLTPSRSSRNDSVKRETSAYPGEGKDRLSLSRWFREVDIAIASRLLESPQAKVNFLLFRLTGKVKEWALGKLVVDEHTFPTLESIHDDLRLAFEPPQEEKMMARHLASCITTHPMDMYTQTRLSLERAEPATLEEAFASALREDFRVTKAYTKPSVVTIAGPSGPEPMEIDVIESSGYQRRVAYYKGDARTGRRRVCFRCRNPEHRAAECRAPAPISAQGVSMHHEDAAPPGRPKNGWDQSGSPGGSPTFEPSCAARTVKFHHYEWRFTSHYCQLACRRCQVNFTSTPGLRSDKKFLL</sequence>
<feature type="compositionally biased region" description="Basic and acidic residues" evidence="1">
    <location>
        <begin position="80"/>
        <end position="97"/>
    </location>
</feature>
<accession>M4BUN0</accession>
<dbReference type="OMA" id="MSSVHAP"/>
<proteinExistence type="predicted"/>
<feature type="region of interest" description="Disordered" evidence="1">
    <location>
        <begin position="69"/>
        <end position="97"/>
    </location>
</feature>
<dbReference type="EnsemblProtists" id="HpaT810218">
    <property type="protein sequence ID" value="HpaP810218"/>
    <property type="gene ID" value="HpaG810218"/>
</dbReference>
<dbReference type="HOGENOM" id="CLU_000384_7_0_1"/>
<evidence type="ECO:0008006" key="4">
    <source>
        <dbReference type="Google" id="ProtNLM"/>
    </source>
</evidence>